<name>A0A9X1HKN0_9BACT</name>
<dbReference type="GO" id="GO:0006207">
    <property type="term" value="P:'de novo' pyrimidine nucleobase biosynthetic process"/>
    <property type="evidence" value="ECO:0007669"/>
    <property type="project" value="InterPro"/>
</dbReference>
<keyword evidence="5 9" id="KW-0456">Lyase</keyword>
<feature type="domain" description="Orotidine 5'-phosphate decarboxylase" evidence="8">
    <location>
        <begin position="16"/>
        <end position="253"/>
    </location>
</feature>
<evidence type="ECO:0000256" key="7">
    <source>
        <dbReference type="NCBIfam" id="TIGR02127"/>
    </source>
</evidence>
<dbReference type="Gene3D" id="3.20.20.70">
    <property type="entry name" value="Aldolase class I"/>
    <property type="match status" value="1"/>
</dbReference>
<dbReference type="PANTHER" id="PTHR43375:SF1">
    <property type="entry name" value="OROTIDINE 5'-PHOSPHATE DECARBOXYLASE"/>
    <property type="match status" value="1"/>
</dbReference>
<dbReference type="InterPro" id="IPR001754">
    <property type="entry name" value="OMPdeCOase_dom"/>
</dbReference>
<proteinExistence type="inferred from homology"/>
<comment type="caution">
    <text evidence="9">The sequence shown here is derived from an EMBL/GenBank/DDBJ whole genome shotgun (WGS) entry which is preliminary data.</text>
</comment>
<evidence type="ECO:0000256" key="3">
    <source>
        <dbReference type="ARBA" id="ARBA00022793"/>
    </source>
</evidence>
<evidence type="ECO:0000259" key="8">
    <source>
        <dbReference type="SMART" id="SM00934"/>
    </source>
</evidence>
<dbReference type="PANTHER" id="PTHR43375">
    <property type="entry name" value="OROTIDINE 5'-PHOSPHATE DECARBOXYLASE"/>
    <property type="match status" value="1"/>
</dbReference>
<dbReference type="SMART" id="SM00934">
    <property type="entry name" value="OMPdecase"/>
    <property type="match status" value="1"/>
</dbReference>
<comment type="catalytic activity">
    <reaction evidence="6">
        <text>orotidine 5'-phosphate + H(+) = UMP + CO2</text>
        <dbReference type="Rhea" id="RHEA:11596"/>
        <dbReference type="ChEBI" id="CHEBI:15378"/>
        <dbReference type="ChEBI" id="CHEBI:16526"/>
        <dbReference type="ChEBI" id="CHEBI:57538"/>
        <dbReference type="ChEBI" id="CHEBI:57865"/>
        <dbReference type="EC" id="4.1.1.23"/>
    </reaction>
</comment>
<dbReference type="EC" id="4.1.1.23" evidence="7"/>
<comment type="pathway">
    <text evidence="1">Pyrimidine metabolism; UMP biosynthesis via de novo pathway; UMP from orotate: step 2/2.</text>
</comment>
<dbReference type="GO" id="GO:0004590">
    <property type="term" value="F:orotidine-5'-phosphate decarboxylase activity"/>
    <property type="evidence" value="ECO:0007669"/>
    <property type="project" value="UniProtKB-UniRule"/>
</dbReference>
<dbReference type="NCBIfam" id="TIGR02127">
    <property type="entry name" value="pyrF_sub2"/>
    <property type="match status" value="1"/>
</dbReference>
<evidence type="ECO:0000256" key="5">
    <source>
        <dbReference type="ARBA" id="ARBA00023239"/>
    </source>
</evidence>
<comment type="similarity">
    <text evidence="2">Belongs to the OMP decarboxylase family. Type 2 subfamily.</text>
</comment>
<dbReference type="RefSeq" id="WP_225697111.1">
    <property type="nucleotide sequence ID" value="NZ_JAIXNE010000001.1"/>
</dbReference>
<keyword evidence="4" id="KW-0665">Pyrimidine biosynthesis</keyword>
<dbReference type="CDD" id="cd04725">
    <property type="entry name" value="OMP_decarboxylase_like"/>
    <property type="match status" value="1"/>
</dbReference>
<dbReference type="GO" id="GO:0009220">
    <property type="term" value="P:pyrimidine ribonucleotide biosynthetic process"/>
    <property type="evidence" value="ECO:0007669"/>
    <property type="project" value="UniProtKB-UniRule"/>
</dbReference>
<dbReference type="FunFam" id="3.20.20.70:FF:000157">
    <property type="entry name" value="Orotidine 5'-phosphate decarboxylase"/>
    <property type="match status" value="1"/>
</dbReference>
<keyword evidence="3" id="KW-0210">Decarboxylase</keyword>
<sequence>MNRKELAGQIRDKESFLCVGLDTDIKKIPVHLLKEKDPVFEFNRRIIDATEKYCIAYKPNLAFYEALGPQGLESLQRTIEYIPDHIFTIADAKRGDIGNTSKLYARAFFEYFNFDSVTVAPYMGEDSVTPFLEFPGKWVILLALTSNQGSQDFQTLTCSMDGELLYEHVISTSRRWASPDQLMFVIGATQSHKIQIIREQAQENFFLVPGIGAQGGDLESVCQHGFNKDVGLIVNSSRGIIYADDSTNFAEAAGKKAAELQQEMASLMDKYLP</sequence>
<dbReference type="InterPro" id="IPR013785">
    <property type="entry name" value="Aldolase_TIM"/>
</dbReference>
<protein>
    <recommendedName>
        <fullName evidence="7">Orotidine-5'-phosphate decarboxylase</fullName>
        <ecNumber evidence="7">4.1.1.23</ecNumber>
    </recommendedName>
</protein>
<evidence type="ECO:0000256" key="6">
    <source>
        <dbReference type="ARBA" id="ARBA00049157"/>
    </source>
</evidence>
<dbReference type="Pfam" id="PF00215">
    <property type="entry name" value="OMPdecase"/>
    <property type="match status" value="1"/>
</dbReference>
<evidence type="ECO:0000313" key="9">
    <source>
        <dbReference type="EMBL" id="MCA6074004.1"/>
    </source>
</evidence>
<dbReference type="Proteomes" id="UP001139409">
    <property type="component" value="Unassembled WGS sequence"/>
</dbReference>
<dbReference type="InterPro" id="IPR011060">
    <property type="entry name" value="RibuloseP-bd_barrel"/>
</dbReference>
<evidence type="ECO:0000313" key="10">
    <source>
        <dbReference type="Proteomes" id="UP001139409"/>
    </source>
</evidence>
<organism evidence="9 10">
    <name type="scientific">Fulvivirga sedimenti</name>
    <dbReference type="NCBI Taxonomy" id="2879465"/>
    <lineage>
        <taxon>Bacteria</taxon>
        <taxon>Pseudomonadati</taxon>
        <taxon>Bacteroidota</taxon>
        <taxon>Cytophagia</taxon>
        <taxon>Cytophagales</taxon>
        <taxon>Fulvivirgaceae</taxon>
        <taxon>Fulvivirga</taxon>
    </lineage>
</organism>
<accession>A0A9X1HKN0</accession>
<keyword evidence="10" id="KW-1185">Reference proteome</keyword>
<dbReference type="SUPFAM" id="SSF51366">
    <property type="entry name" value="Ribulose-phoshate binding barrel"/>
    <property type="match status" value="1"/>
</dbReference>
<reference evidence="9" key="1">
    <citation type="submission" date="2021-09" db="EMBL/GenBank/DDBJ databases">
        <title>Fulvivirga sp. isolated from coastal sediment.</title>
        <authorList>
            <person name="Yu H."/>
        </authorList>
    </citation>
    <scope>NUCLEOTIDE SEQUENCE</scope>
    <source>
        <strain evidence="9">1062</strain>
    </source>
</reference>
<evidence type="ECO:0000256" key="1">
    <source>
        <dbReference type="ARBA" id="ARBA00004861"/>
    </source>
</evidence>
<dbReference type="AlphaFoldDB" id="A0A9X1HKN0"/>
<dbReference type="EMBL" id="JAIXNE010000001">
    <property type="protein sequence ID" value="MCA6074004.1"/>
    <property type="molecule type" value="Genomic_DNA"/>
</dbReference>
<evidence type="ECO:0000256" key="4">
    <source>
        <dbReference type="ARBA" id="ARBA00022975"/>
    </source>
</evidence>
<gene>
    <name evidence="9" type="primary">pyrF</name>
    <name evidence="9" type="ORF">LDX50_03945</name>
</gene>
<evidence type="ECO:0000256" key="2">
    <source>
        <dbReference type="ARBA" id="ARBA00008847"/>
    </source>
</evidence>
<dbReference type="InterPro" id="IPR011995">
    <property type="entry name" value="OMPdecase_type-2"/>
</dbReference>